<accession>A0A178ZPY1</accession>
<dbReference type="InterPro" id="IPR038222">
    <property type="entry name" value="DHHA2_dom_sf"/>
</dbReference>
<proteinExistence type="predicted"/>
<dbReference type="STRING" id="1367422.A0A178ZPY1"/>
<dbReference type="PANTHER" id="PTHR12112">
    <property type="entry name" value="BNIP - RELATED"/>
    <property type="match status" value="1"/>
</dbReference>
<sequence length="556" mass="60099">MSGLREGEDCINGDREMRSITSYFSRLRSLALNDSVSSKSASSLNGISQKPVLVMGNPSADLDSFISAVVTSFCYNLAGNEAAHTRKTTYIPILNLPSVGSSELWRLRPEFGVAVRLALGESPDTVGKEGREQGKTDALRELITIADIKADEGSSLYKLFTADSNDSEPQHPDPTTGKQPLFLVDHNSPSIPGLSDEAISARFTVTGCIDHHVDENYVGPDADPRIVTTGIGSCTSLVVTHLRERGMWPTTSSTRQTQEQQTPSPPPPPSPPHVDPEVLQQISKLALAPILIDTWNLRATGDKCSDTDREVVRFLESVIAATAVHTEAPSQPPAAAAKWDGRDAFFSCIATAKADSLDLLTMQEVFGRDYKVWTERPSGSGESKEINIGISSLVKPLSWLVSHAGRESEGPARSGNAVDAFLSEVTAFATDPARQLGVFCLLTRTGDGRKEVAVLVLDEDVKAAVDAFEARSRDELRLSDWTAATEDGTSTRNSNSGDGGDKEKEAGEEEAQVKGLTEALTKTFGDKGQWKIWWMGDTSKSRKQVGPLLREAVRDL</sequence>
<dbReference type="InterPro" id="IPR038763">
    <property type="entry name" value="DHH_sf"/>
</dbReference>
<dbReference type="Proteomes" id="UP000078343">
    <property type="component" value="Unassembled WGS sequence"/>
</dbReference>
<dbReference type="PANTHER" id="PTHR12112:SF39">
    <property type="entry name" value="EG:152A3.5 PROTEIN (FBGN0003116_PN PROTEIN)"/>
    <property type="match status" value="1"/>
</dbReference>
<dbReference type="Gene3D" id="3.90.1640.10">
    <property type="entry name" value="inorganic pyrophosphatase (n-terminal core)"/>
    <property type="match status" value="1"/>
</dbReference>
<evidence type="ECO:0000259" key="6">
    <source>
        <dbReference type="SMART" id="SM01131"/>
    </source>
</evidence>
<keyword evidence="4" id="KW-0464">Manganese</keyword>
<comment type="caution">
    <text evidence="7">The sequence shown here is derived from an EMBL/GenBank/DDBJ whole genome shotgun (WGS) entry which is preliminary data.</text>
</comment>
<evidence type="ECO:0000256" key="4">
    <source>
        <dbReference type="ARBA" id="ARBA00023211"/>
    </source>
</evidence>
<dbReference type="InterPro" id="IPR004097">
    <property type="entry name" value="DHHA2"/>
</dbReference>
<organism evidence="7 8">
    <name type="scientific">Fonsecaea erecta</name>
    <dbReference type="NCBI Taxonomy" id="1367422"/>
    <lineage>
        <taxon>Eukaryota</taxon>
        <taxon>Fungi</taxon>
        <taxon>Dikarya</taxon>
        <taxon>Ascomycota</taxon>
        <taxon>Pezizomycotina</taxon>
        <taxon>Eurotiomycetes</taxon>
        <taxon>Chaetothyriomycetidae</taxon>
        <taxon>Chaetothyriales</taxon>
        <taxon>Herpotrichiellaceae</taxon>
        <taxon>Fonsecaea</taxon>
    </lineage>
</organism>
<feature type="compositionally biased region" description="Polar residues" evidence="5">
    <location>
        <begin position="487"/>
        <end position="496"/>
    </location>
</feature>
<dbReference type="SMART" id="SM01131">
    <property type="entry name" value="DHHA2"/>
    <property type="match status" value="1"/>
</dbReference>
<dbReference type="SUPFAM" id="SSF64182">
    <property type="entry name" value="DHH phosphoesterases"/>
    <property type="match status" value="1"/>
</dbReference>
<evidence type="ECO:0000256" key="5">
    <source>
        <dbReference type="SAM" id="MobiDB-lite"/>
    </source>
</evidence>
<protein>
    <recommendedName>
        <fullName evidence="6">DHHA2 domain-containing protein</fullName>
    </recommendedName>
</protein>
<dbReference type="Pfam" id="PF02833">
    <property type="entry name" value="DHHA2"/>
    <property type="match status" value="1"/>
</dbReference>
<reference evidence="7 8" key="1">
    <citation type="submission" date="2016-04" db="EMBL/GenBank/DDBJ databases">
        <title>Draft genome of Fonsecaea erecta CBS 125763.</title>
        <authorList>
            <person name="Weiss V.A."/>
            <person name="Vicente V.A."/>
            <person name="Raittz R.T."/>
            <person name="Moreno L.F."/>
            <person name="De Souza E.M."/>
            <person name="Pedrosa F.O."/>
            <person name="Steffens M.B."/>
            <person name="Faoro H."/>
            <person name="Tadra-Sfeir M.Z."/>
            <person name="Najafzadeh M.J."/>
            <person name="Felipe M.S."/>
            <person name="Teixeira M."/>
            <person name="Sun J."/>
            <person name="Xi L."/>
            <person name="Gomes R."/>
            <person name="De Azevedo C.M."/>
            <person name="Salgado C.G."/>
            <person name="Da Silva M.B."/>
            <person name="Nascimento M.F."/>
            <person name="Queiroz-Telles F."/>
            <person name="Attili D.S."/>
            <person name="Gorbushina A."/>
        </authorList>
    </citation>
    <scope>NUCLEOTIDE SEQUENCE [LARGE SCALE GENOMIC DNA]</scope>
    <source>
        <strain evidence="7 8">CBS 125763</strain>
    </source>
</reference>
<feature type="region of interest" description="Disordered" evidence="5">
    <location>
        <begin position="249"/>
        <end position="276"/>
    </location>
</feature>
<evidence type="ECO:0000313" key="7">
    <source>
        <dbReference type="EMBL" id="OAP61702.1"/>
    </source>
</evidence>
<keyword evidence="2" id="KW-0479">Metal-binding</keyword>
<dbReference type="GO" id="GO:0005737">
    <property type="term" value="C:cytoplasm"/>
    <property type="evidence" value="ECO:0007669"/>
    <property type="project" value="InterPro"/>
</dbReference>
<dbReference type="InterPro" id="IPR001667">
    <property type="entry name" value="DDH_dom"/>
</dbReference>
<evidence type="ECO:0000256" key="3">
    <source>
        <dbReference type="ARBA" id="ARBA00022801"/>
    </source>
</evidence>
<feature type="region of interest" description="Disordered" evidence="5">
    <location>
        <begin position="481"/>
        <end position="518"/>
    </location>
</feature>
<evidence type="ECO:0000256" key="1">
    <source>
        <dbReference type="ARBA" id="ARBA00001936"/>
    </source>
</evidence>
<dbReference type="RefSeq" id="XP_018695069.1">
    <property type="nucleotide sequence ID" value="XM_018835419.1"/>
</dbReference>
<feature type="domain" description="DHHA2" evidence="6">
    <location>
        <begin position="346"/>
        <end position="553"/>
    </location>
</feature>
<feature type="compositionally biased region" description="Low complexity" evidence="5">
    <location>
        <begin position="249"/>
        <end position="262"/>
    </location>
</feature>
<keyword evidence="3" id="KW-0378">Hydrolase</keyword>
<dbReference type="GO" id="GO:0004309">
    <property type="term" value="F:exopolyphosphatase activity"/>
    <property type="evidence" value="ECO:0007669"/>
    <property type="project" value="TreeGrafter"/>
</dbReference>
<name>A0A178ZPY1_9EURO</name>
<evidence type="ECO:0000313" key="8">
    <source>
        <dbReference type="Proteomes" id="UP000078343"/>
    </source>
</evidence>
<dbReference type="OrthoDB" id="374045at2759"/>
<dbReference type="Gene3D" id="3.10.310.20">
    <property type="entry name" value="DHHA2 domain"/>
    <property type="match status" value="1"/>
</dbReference>
<feature type="compositionally biased region" description="Pro residues" evidence="5">
    <location>
        <begin position="263"/>
        <end position="273"/>
    </location>
</feature>
<dbReference type="EMBL" id="LVYI01000003">
    <property type="protein sequence ID" value="OAP61702.1"/>
    <property type="molecule type" value="Genomic_DNA"/>
</dbReference>
<comment type="cofactor">
    <cofactor evidence="1">
        <name>Mn(2+)</name>
        <dbReference type="ChEBI" id="CHEBI:29035"/>
    </cofactor>
</comment>
<keyword evidence="8" id="KW-1185">Reference proteome</keyword>
<evidence type="ECO:0000256" key="2">
    <source>
        <dbReference type="ARBA" id="ARBA00022723"/>
    </source>
</evidence>
<dbReference type="AlphaFoldDB" id="A0A178ZPY1"/>
<dbReference type="GeneID" id="30008074"/>
<dbReference type="GO" id="GO:0046872">
    <property type="term" value="F:metal ion binding"/>
    <property type="evidence" value="ECO:0007669"/>
    <property type="project" value="UniProtKB-KW"/>
</dbReference>
<gene>
    <name evidence="7" type="ORF">AYL99_03905</name>
</gene>
<dbReference type="Pfam" id="PF01368">
    <property type="entry name" value="DHH"/>
    <property type="match status" value="1"/>
</dbReference>